<evidence type="ECO:0000256" key="3">
    <source>
        <dbReference type="HAMAP-Rule" id="MF_00063"/>
    </source>
</evidence>
<dbReference type="NCBIfam" id="TIGR02057">
    <property type="entry name" value="PAPS_reductase"/>
    <property type="match status" value="1"/>
</dbReference>
<comment type="catalytic activity">
    <reaction evidence="3">
        <text>[thioredoxin]-disulfide + sulfite + adenosine 3',5'-bisphosphate + 2 H(+) = [thioredoxin]-dithiol + 3'-phosphoadenylyl sulfate</text>
        <dbReference type="Rhea" id="RHEA:11724"/>
        <dbReference type="Rhea" id="RHEA-COMP:10698"/>
        <dbReference type="Rhea" id="RHEA-COMP:10700"/>
        <dbReference type="ChEBI" id="CHEBI:15378"/>
        <dbReference type="ChEBI" id="CHEBI:17359"/>
        <dbReference type="ChEBI" id="CHEBI:29950"/>
        <dbReference type="ChEBI" id="CHEBI:50058"/>
        <dbReference type="ChEBI" id="CHEBI:58339"/>
        <dbReference type="ChEBI" id="CHEBI:58343"/>
        <dbReference type="EC" id="1.8.4.8"/>
    </reaction>
</comment>
<evidence type="ECO:0000313" key="6">
    <source>
        <dbReference type="EMBL" id="MBE9070466.1"/>
    </source>
</evidence>
<dbReference type="PANTHER" id="PTHR46509">
    <property type="entry name" value="PHOSPHOADENOSINE PHOSPHOSULFATE REDUCTASE"/>
    <property type="match status" value="1"/>
</dbReference>
<dbReference type="NCBIfam" id="NF002537">
    <property type="entry name" value="PRK02090.1"/>
    <property type="match status" value="1"/>
</dbReference>
<dbReference type="CDD" id="cd23945">
    <property type="entry name" value="PAPS_reductase"/>
    <property type="match status" value="1"/>
</dbReference>
<dbReference type="SUPFAM" id="SSF52402">
    <property type="entry name" value="Adenine nucleotide alpha hydrolases-like"/>
    <property type="match status" value="1"/>
</dbReference>
<dbReference type="PANTHER" id="PTHR46509:SF1">
    <property type="entry name" value="PHOSPHOADENOSINE PHOSPHOSULFATE REDUCTASE"/>
    <property type="match status" value="1"/>
</dbReference>
<comment type="caution">
    <text evidence="6">The sequence shown here is derived from an EMBL/GenBank/DDBJ whole genome shotgun (WGS) entry which is preliminary data.</text>
</comment>
<dbReference type="HAMAP" id="MF_00063">
    <property type="entry name" value="CysH"/>
    <property type="match status" value="1"/>
</dbReference>
<comment type="subcellular location">
    <subcellularLocation>
        <location evidence="3">Cytoplasm</location>
    </subcellularLocation>
</comment>
<comment type="caution">
    <text evidence="3">Lacks conserved residue(s) required for the propagation of feature annotation.</text>
</comment>
<comment type="function">
    <text evidence="3">Catalyzes the formation of sulfite from phosphoadenosine 5'-phosphosulfate (PAPS) using thioredoxin as an electron donor.</text>
</comment>
<keyword evidence="7" id="KW-1185">Reference proteome</keyword>
<dbReference type="AlphaFoldDB" id="A0A928ZZW7"/>
<feature type="domain" description="Phosphoadenosine phosphosulphate reductase" evidence="5">
    <location>
        <begin position="39"/>
        <end position="212"/>
    </location>
</feature>
<protein>
    <recommendedName>
        <fullName evidence="3">Phosphoadenosine 5'-phosphosulfate reductase</fullName>
        <shortName evidence="3">PAPS reductase</shortName>
        <ecNumber evidence="3">1.8.4.8</ecNumber>
    </recommendedName>
    <alternativeName>
        <fullName evidence="3">3'-phosphoadenylylsulfate reductase</fullName>
    </alternativeName>
    <alternativeName>
        <fullName evidence="3">PAPS reductase, thioredoxin dependent</fullName>
    </alternativeName>
    <alternativeName>
        <fullName evidence="3">PAPS sulfotransferase</fullName>
    </alternativeName>
    <alternativeName>
        <fullName evidence="3">PAdoPS reductase</fullName>
    </alternativeName>
</protein>
<dbReference type="InterPro" id="IPR002500">
    <property type="entry name" value="PAPS_reduct_dom"/>
</dbReference>
<dbReference type="PIRSF" id="PIRSF000857">
    <property type="entry name" value="PAPS_reductase"/>
    <property type="match status" value="1"/>
</dbReference>
<feature type="region of interest" description="Disordered" evidence="4">
    <location>
        <begin position="232"/>
        <end position="251"/>
    </location>
</feature>
<proteinExistence type="inferred from homology"/>
<accession>A0A928ZZW7</accession>
<evidence type="ECO:0000256" key="4">
    <source>
        <dbReference type="SAM" id="MobiDB-lite"/>
    </source>
</evidence>
<gene>
    <name evidence="3" type="primary">cysH</name>
    <name evidence="6" type="ORF">IQ260_27865</name>
</gene>
<sequence>MANAVLESELDLEALNKTLSEMDASELVSWGAETFGNSLVMSTSFGIQSAVMLHLVTQALPNIPVIWIDTGYLPAETYRFADELTQRLNLNLKVYQSAMSPARMEALHGRLWDQDNVEALNRYNYIRKVEPMQRALTELGAKAWLAGLRANQTSHRQTLGRIAKQNDIYKLHPILSWHSRDVYQYLKAHDLPYHPLFEQGYVTVGDWHSSRPLTADDDNERDTRFKGMKQECGLHLPQTKGEADSLNSSSL</sequence>
<dbReference type="Proteomes" id="UP000615026">
    <property type="component" value="Unassembled WGS sequence"/>
</dbReference>
<name>A0A928ZZW7_LEPEC</name>
<dbReference type="Gene3D" id="3.40.50.620">
    <property type="entry name" value="HUPs"/>
    <property type="match status" value="1"/>
</dbReference>
<keyword evidence="2 3" id="KW-0560">Oxidoreductase</keyword>
<dbReference type="Pfam" id="PF01507">
    <property type="entry name" value="PAPS_reduct"/>
    <property type="match status" value="1"/>
</dbReference>
<evidence type="ECO:0000259" key="5">
    <source>
        <dbReference type="Pfam" id="PF01507"/>
    </source>
</evidence>
<dbReference type="InterPro" id="IPR014729">
    <property type="entry name" value="Rossmann-like_a/b/a_fold"/>
</dbReference>
<dbReference type="GO" id="GO:0019379">
    <property type="term" value="P:sulfate assimilation, phosphoadenylyl sulfate reduction by phosphoadenylyl-sulfate reductase (thioredoxin)"/>
    <property type="evidence" value="ECO:0007669"/>
    <property type="project" value="UniProtKB-UniRule"/>
</dbReference>
<dbReference type="EMBL" id="JADEXP010000439">
    <property type="protein sequence ID" value="MBE9070466.1"/>
    <property type="molecule type" value="Genomic_DNA"/>
</dbReference>
<dbReference type="EC" id="1.8.4.8" evidence="3"/>
<dbReference type="GO" id="GO:0004604">
    <property type="term" value="F:phosphoadenylyl-sulfate reductase (thioredoxin) activity"/>
    <property type="evidence" value="ECO:0007669"/>
    <property type="project" value="UniProtKB-UniRule"/>
</dbReference>
<dbReference type="InterPro" id="IPR011800">
    <property type="entry name" value="PAPS_reductase_CysH"/>
</dbReference>
<dbReference type="GO" id="GO:0005737">
    <property type="term" value="C:cytoplasm"/>
    <property type="evidence" value="ECO:0007669"/>
    <property type="project" value="UniProtKB-SubCell"/>
</dbReference>
<comment type="similarity">
    <text evidence="1 3">Belongs to the PAPS reductase family. CysH subfamily.</text>
</comment>
<evidence type="ECO:0000313" key="7">
    <source>
        <dbReference type="Proteomes" id="UP000615026"/>
    </source>
</evidence>
<reference evidence="6" key="1">
    <citation type="submission" date="2020-10" db="EMBL/GenBank/DDBJ databases">
        <authorList>
            <person name="Castelo-Branco R."/>
            <person name="Eusebio N."/>
            <person name="Adriana R."/>
            <person name="Vieira A."/>
            <person name="Brugerolle De Fraissinette N."/>
            <person name="Rezende De Castro R."/>
            <person name="Schneider M.P."/>
            <person name="Vasconcelos V."/>
            <person name="Leao P.N."/>
        </authorList>
    </citation>
    <scope>NUCLEOTIDE SEQUENCE</scope>
    <source>
        <strain evidence="6">LEGE 11479</strain>
    </source>
</reference>
<evidence type="ECO:0000256" key="2">
    <source>
        <dbReference type="ARBA" id="ARBA00023002"/>
    </source>
</evidence>
<keyword evidence="3" id="KW-0963">Cytoplasm</keyword>
<feature type="active site" description="Nucleophile; cysteine thiosulfonate intermediate" evidence="3">
    <location>
        <position position="232"/>
    </location>
</feature>
<dbReference type="InterPro" id="IPR004511">
    <property type="entry name" value="PAPS/APS_Rdtase"/>
</dbReference>
<dbReference type="NCBIfam" id="TIGR00434">
    <property type="entry name" value="cysH"/>
    <property type="match status" value="1"/>
</dbReference>
<organism evidence="6 7">
    <name type="scientific">Leptolyngbya cf. ectocarpi LEGE 11479</name>
    <dbReference type="NCBI Taxonomy" id="1828722"/>
    <lineage>
        <taxon>Bacteria</taxon>
        <taxon>Bacillati</taxon>
        <taxon>Cyanobacteriota</taxon>
        <taxon>Cyanophyceae</taxon>
        <taxon>Leptolyngbyales</taxon>
        <taxon>Leptolyngbyaceae</taxon>
        <taxon>Leptolyngbya group</taxon>
        <taxon>Leptolyngbya</taxon>
    </lineage>
</organism>
<dbReference type="RefSeq" id="WP_193996328.1">
    <property type="nucleotide sequence ID" value="NZ_JADEXP010000439.1"/>
</dbReference>
<dbReference type="GO" id="GO:0070814">
    <property type="term" value="P:hydrogen sulfide biosynthetic process"/>
    <property type="evidence" value="ECO:0007669"/>
    <property type="project" value="UniProtKB-UniRule"/>
</dbReference>
<comment type="pathway">
    <text evidence="3">Sulfur metabolism; hydrogen sulfide biosynthesis; sulfite from sulfate: step 3/3.</text>
</comment>
<evidence type="ECO:0000256" key="1">
    <source>
        <dbReference type="ARBA" id="ARBA00009732"/>
    </source>
</evidence>